<keyword evidence="3" id="KW-1185">Reference proteome</keyword>
<evidence type="ECO:0000256" key="1">
    <source>
        <dbReference type="SAM" id="MobiDB-lite"/>
    </source>
</evidence>
<dbReference type="EMBL" id="ML996083">
    <property type="protein sequence ID" value="KAF2155181.1"/>
    <property type="molecule type" value="Genomic_DNA"/>
</dbReference>
<organism evidence="2 3">
    <name type="scientific">Myriangium duriaei CBS 260.36</name>
    <dbReference type="NCBI Taxonomy" id="1168546"/>
    <lineage>
        <taxon>Eukaryota</taxon>
        <taxon>Fungi</taxon>
        <taxon>Dikarya</taxon>
        <taxon>Ascomycota</taxon>
        <taxon>Pezizomycotina</taxon>
        <taxon>Dothideomycetes</taxon>
        <taxon>Dothideomycetidae</taxon>
        <taxon>Myriangiales</taxon>
        <taxon>Myriangiaceae</taxon>
        <taxon>Myriangium</taxon>
    </lineage>
</organism>
<dbReference type="Proteomes" id="UP000799439">
    <property type="component" value="Unassembled WGS sequence"/>
</dbReference>
<comment type="caution">
    <text evidence="2">The sequence shown here is derived from an EMBL/GenBank/DDBJ whole genome shotgun (WGS) entry which is preliminary data.</text>
</comment>
<feature type="compositionally biased region" description="Acidic residues" evidence="1">
    <location>
        <begin position="424"/>
        <end position="458"/>
    </location>
</feature>
<feature type="region of interest" description="Disordered" evidence="1">
    <location>
        <begin position="402"/>
        <end position="458"/>
    </location>
</feature>
<protein>
    <submittedName>
        <fullName evidence="2">Uncharacterized protein</fullName>
    </submittedName>
</protein>
<name>A0A9P4J5V0_9PEZI</name>
<dbReference type="OrthoDB" id="3363286at2759"/>
<evidence type="ECO:0000313" key="2">
    <source>
        <dbReference type="EMBL" id="KAF2155181.1"/>
    </source>
</evidence>
<reference evidence="2" key="1">
    <citation type="journal article" date="2020" name="Stud. Mycol.">
        <title>101 Dothideomycetes genomes: a test case for predicting lifestyles and emergence of pathogens.</title>
        <authorList>
            <person name="Haridas S."/>
            <person name="Albert R."/>
            <person name="Binder M."/>
            <person name="Bloem J."/>
            <person name="Labutti K."/>
            <person name="Salamov A."/>
            <person name="Andreopoulos B."/>
            <person name="Baker S."/>
            <person name="Barry K."/>
            <person name="Bills G."/>
            <person name="Bluhm B."/>
            <person name="Cannon C."/>
            <person name="Castanera R."/>
            <person name="Culley D."/>
            <person name="Daum C."/>
            <person name="Ezra D."/>
            <person name="Gonzalez J."/>
            <person name="Henrissat B."/>
            <person name="Kuo A."/>
            <person name="Liang C."/>
            <person name="Lipzen A."/>
            <person name="Lutzoni F."/>
            <person name="Magnuson J."/>
            <person name="Mondo S."/>
            <person name="Nolan M."/>
            <person name="Ohm R."/>
            <person name="Pangilinan J."/>
            <person name="Park H.-J."/>
            <person name="Ramirez L."/>
            <person name="Alfaro M."/>
            <person name="Sun H."/>
            <person name="Tritt A."/>
            <person name="Yoshinaga Y."/>
            <person name="Zwiers L.-H."/>
            <person name="Turgeon B."/>
            <person name="Goodwin S."/>
            <person name="Spatafora J."/>
            <person name="Crous P."/>
            <person name="Grigoriev I."/>
        </authorList>
    </citation>
    <scope>NUCLEOTIDE SEQUENCE</scope>
    <source>
        <strain evidence="2">CBS 260.36</strain>
    </source>
</reference>
<proteinExistence type="predicted"/>
<accession>A0A9P4J5V0</accession>
<dbReference type="AlphaFoldDB" id="A0A9P4J5V0"/>
<gene>
    <name evidence="2" type="ORF">K461DRAFT_311484</name>
</gene>
<feature type="region of interest" description="Disordered" evidence="1">
    <location>
        <begin position="172"/>
        <end position="197"/>
    </location>
</feature>
<evidence type="ECO:0000313" key="3">
    <source>
        <dbReference type="Proteomes" id="UP000799439"/>
    </source>
</evidence>
<sequence length="458" mass="50867">MKRRLCIVSRPSHQVQWSSARFLSTLVPPSNEKPEFIESSIEEGKTQPTAAFGDSERATSIPPIDTLGTLDADKFIPSSDDHRTLRRRLDGRPLPVPPLLDPRVDAARRRHELVRALQDWNNLTPLQEELIANPWAQILLTPVRRDAVTGTILPRFFLQPLGISFLLPSPSSKPLSKPHRRGRSSSFPPPTHAAPHIVPLHRSASSRGGTKTYALLGQRLAALLVKSRATALSSPRNEAKFGVRRDSWFWDLQSITRGAEGFVLGDVKVHLRKLEREGLLEVESEARTKGEGTVVVVLDPVRARLEEGREKWDGNGGYGFVLPKKVRGESQRLGRRMAKKGKVDVMSTTNMAEQRRNGEEGLGSGPVAVSFALSKRTTATVEALVRMDLFYRTRERSGREEILSSWYQTPGEVAEQEGSSAVEAEQDNDDGLDLEEVEEAGFEEGAEGDDEVEPSSRR</sequence>